<comment type="subcellular location">
    <subcellularLocation>
        <location evidence="1 13">Cytoplasm</location>
    </subcellularLocation>
</comment>
<dbReference type="GO" id="GO:0005737">
    <property type="term" value="C:cytoplasm"/>
    <property type="evidence" value="ECO:0007669"/>
    <property type="project" value="UniProtKB-SubCell"/>
</dbReference>
<dbReference type="UniPathway" id="UPA00392"/>
<dbReference type="Proteomes" id="UP000010472">
    <property type="component" value="Chromosome"/>
</dbReference>
<evidence type="ECO:0000256" key="3">
    <source>
        <dbReference type="ARBA" id="ARBA00011245"/>
    </source>
</evidence>
<evidence type="ECO:0000256" key="9">
    <source>
        <dbReference type="ARBA" id="ARBA00061210"/>
    </source>
</evidence>
<proteinExistence type="inferred from homology"/>
<organism evidence="14 15">
    <name type="scientific">Crinalium epipsammum PCC 9333</name>
    <dbReference type="NCBI Taxonomy" id="1173022"/>
    <lineage>
        <taxon>Bacteria</taxon>
        <taxon>Bacillati</taxon>
        <taxon>Cyanobacteriota</taxon>
        <taxon>Cyanophyceae</taxon>
        <taxon>Gomontiellales</taxon>
        <taxon>Gomontiellaceae</taxon>
        <taxon>Crinalium</taxon>
    </lineage>
</organism>
<dbReference type="InterPro" id="IPR042119">
    <property type="entry name" value="QueA_dom2"/>
</dbReference>
<dbReference type="NCBIfam" id="TIGR00113">
    <property type="entry name" value="queA"/>
    <property type="match status" value="1"/>
</dbReference>
<dbReference type="InterPro" id="IPR003699">
    <property type="entry name" value="QueA"/>
</dbReference>
<dbReference type="KEGG" id="cep:Cri9333_1613"/>
<dbReference type="RefSeq" id="WP_015202624.1">
    <property type="nucleotide sequence ID" value="NC_019753.1"/>
</dbReference>
<keyword evidence="14" id="KW-0413">Isomerase</keyword>
<evidence type="ECO:0000256" key="4">
    <source>
        <dbReference type="ARBA" id="ARBA00022490"/>
    </source>
</evidence>
<evidence type="ECO:0000256" key="11">
    <source>
        <dbReference type="ARBA" id="ARBA00069325"/>
    </source>
</evidence>
<keyword evidence="7 13" id="KW-0671">Queuosine biosynthesis</keyword>
<dbReference type="STRING" id="1173022.Cri9333_1613"/>
<evidence type="ECO:0000256" key="12">
    <source>
        <dbReference type="ARBA" id="ARBA00076160"/>
    </source>
</evidence>
<dbReference type="HAMAP" id="MF_00113">
    <property type="entry name" value="QueA"/>
    <property type="match status" value="1"/>
</dbReference>
<dbReference type="Gene3D" id="3.40.1780.10">
    <property type="entry name" value="QueA-like"/>
    <property type="match status" value="1"/>
</dbReference>
<dbReference type="Gene3D" id="2.40.10.240">
    <property type="entry name" value="QueA-like"/>
    <property type="match status" value="1"/>
</dbReference>
<dbReference type="InterPro" id="IPR042118">
    <property type="entry name" value="QueA_dom1"/>
</dbReference>
<dbReference type="SUPFAM" id="SSF111337">
    <property type="entry name" value="QueA-like"/>
    <property type="match status" value="1"/>
</dbReference>
<dbReference type="GO" id="GO:0051075">
    <property type="term" value="F:S-adenosylmethionine:tRNA ribosyltransferase-isomerase activity"/>
    <property type="evidence" value="ECO:0007669"/>
    <property type="project" value="UniProtKB-EC"/>
</dbReference>
<comment type="subunit">
    <text evidence="3 13">Monomer.</text>
</comment>
<comment type="catalytic activity">
    <reaction evidence="8 13">
        <text>7-aminomethyl-7-carbaguanosine(34) in tRNA + S-adenosyl-L-methionine = epoxyqueuosine(34) in tRNA + adenine + L-methionine + 2 H(+)</text>
        <dbReference type="Rhea" id="RHEA:32155"/>
        <dbReference type="Rhea" id="RHEA-COMP:10342"/>
        <dbReference type="Rhea" id="RHEA-COMP:18582"/>
        <dbReference type="ChEBI" id="CHEBI:15378"/>
        <dbReference type="ChEBI" id="CHEBI:16708"/>
        <dbReference type="ChEBI" id="CHEBI:57844"/>
        <dbReference type="ChEBI" id="CHEBI:59789"/>
        <dbReference type="ChEBI" id="CHEBI:82833"/>
        <dbReference type="ChEBI" id="CHEBI:194443"/>
        <dbReference type="EC" id="2.4.99.17"/>
    </reaction>
</comment>
<accession>K9VWL9</accession>
<dbReference type="InterPro" id="IPR036100">
    <property type="entry name" value="QueA_sf"/>
</dbReference>
<evidence type="ECO:0000256" key="5">
    <source>
        <dbReference type="ARBA" id="ARBA00022679"/>
    </source>
</evidence>
<dbReference type="FunFam" id="3.40.1780.10:FF:000001">
    <property type="entry name" value="S-adenosylmethionine:tRNA ribosyltransferase-isomerase"/>
    <property type="match status" value="1"/>
</dbReference>
<dbReference type="AlphaFoldDB" id="K9VWL9"/>
<dbReference type="PANTHER" id="PTHR30307">
    <property type="entry name" value="S-ADENOSYLMETHIONINE:TRNA RIBOSYLTRANSFERASE-ISOMERASE"/>
    <property type="match status" value="1"/>
</dbReference>
<name>K9VWL9_9CYAN</name>
<keyword evidence="5 13" id="KW-0808">Transferase</keyword>
<evidence type="ECO:0000313" key="15">
    <source>
        <dbReference type="Proteomes" id="UP000010472"/>
    </source>
</evidence>
<reference evidence="14 15" key="1">
    <citation type="submission" date="2012-06" db="EMBL/GenBank/DDBJ databases">
        <title>Finished chromosome of genome of Crinalium epipsammum PCC 9333.</title>
        <authorList>
            <consortium name="US DOE Joint Genome Institute"/>
            <person name="Gugger M."/>
            <person name="Coursin T."/>
            <person name="Rippka R."/>
            <person name="Tandeau De Marsac N."/>
            <person name="Huntemann M."/>
            <person name="Wei C.-L."/>
            <person name="Han J."/>
            <person name="Detter J.C."/>
            <person name="Han C."/>
            <person name="Tapia R."/>
            <person name="Davenport K."/>
            <person name="Daligault H."/>
            <person name="Erkkila T."/>
            <person name="Gu W."/>
            <person name="Munk A.C.C."/>
            <person name="Teshima H."/>
            <person name="Xu Y."/>
            <person name="Chain P."/>
            <person name="Chen A."/>
            <person name="Krypides N."/>
            <person name="Mavromatis K."/>
            <person name="Markowitz V."/>
            <person name="Szeto E."/>
            <person name="Ivanova N."/>
            <person name="Mikhailova N."/>
            <person name="Ovchinnikova G."/>
            <person name="Pagani I."/>
            <person name="Pati A."/>
            <person name="Goodwin L."/>
            <person name="Peters L."/>
            <person name="Pitluck S."/>
            <person name="Woyke T."/>
            <person name="Kerfeld C."/>
        </authorList>
    </citation>
    <scope>NUCLEOTIDE SEQUENCE [LARGE SCALE GENOMIC DNA]</scope>
    <source>
        <strain evidence="14 15">PCC 9333</strain>
    </source>
</reference>
<evidence type="ECO:0000256" key="10">
    <source>
        <dbReference type="ARBA" id="ARBA00066503"/>
    </source>
</evidence>
<evidence type="ECO:0000256" key="8">
    <source>
        <dbReference type="ARBA" id="ARBA00052751"/>
    </source>
</evidence>
<dbReference type="eggNOG" id="COG0809">
    <property type="taxonomic scope" value="Bacteria"/>
</dbReference>
<dbReference type="PATRIC" id="fig|1173022.3.peg.1742"/>
<dbReference type="Pfam" id="PF02547">
    <property type="entry name" value="Queuosine_synth"/>
    <property type="match status" value="1"/>
</dbReference>
<sequence>MVQIELDRLLSSYDYELPEELIAQTPAVPRDSSRLLVVNSPQQHTHSIFSNLTDFLLPGDLLVLNNTRVIPARLYGKKSTGAPVEVLLLEEQDKNCWLALVKPGRRLQPGATIVFEANNSVNQDAISNLSDVAGVKIPSILTALVLAKDEATGGRLLQFDLPTEINFAEVLTLFGQLPLPPYITSSESEAEQYQTVYAHRSGAIAAPTAGLHFTTELMQQLKQHQIEQAYVTLHVGVGTFRPVEVEDITTHKMHQEWVEVPPSTVEKIRETKLNGGRIIAVGTTVARSLEAAAISGELQPFCGKTNLFIYPGYQLRVIEGLITNFHLPRSSLMMLVSALIGRRRLLDLYQEAIAQRYRFYSFGDAMLILPEARI</sequence>
<dbReference type="NCBIfam" id="NF001140">
    <property type="entry name" value="PRK00147.1"/>
    <property type="match status" value="1"/>
</dbReference>
<evidence type="ECO:0000256" key="6">
    <source>
        <dbReference type="ARBA" id="ARBA00022691"/>
    </source>
</evidence>
<dbReference type="OrthoDB" id="9805933at2"/>
<protein>
    <recommendedName>
        <fullName evidence="11 13">S-adenosylmethionine:tRNA ribosyltransferase-isomerase</fullName>
        <ecNumber evidence="10 13">2.4.99.17</ecNumber>
    </recommendedName>
    <alternativeName>
        <fullName evidence="12 13">Queuosine biosynthesis protein QueA</fullName>
    </alternativeName>
</protein>
<keyword evidence="4 13" id="KW-0963">Cytoplasm</keyword>
<evidence type="ECO:0000256" key="2">
    <source>
        <dbReference type="ARBA" id="ARBA00004691"/>
    </source>
</evidence>
<evidence type="ECO:0000256" key="13">
    <source>
        <dbReference type="HAMAP-Rule" id="MF_00113"/>
    </source>
</evidence>
<keyword evidence="6 13" id="KW-0949">S-adenosyl-L-methionine</keyword>
<comment type="function">
    <text evidence="13">Transfers and isomerizes the ribose moiety from AdoMet to the 7-aminomethyl group of 7-deazaguanine (preQ1-tRNA) to give epoxyqueuosine (oQ-tRNA).</text>
</comment>
<gene>
    <name evidence="13" type="primary">queA</name>
    <name evidence="14" type="ORF">Cri9333_1613</name>
</gene>
<dbReference type="HOGENOM" id="CLU_039110_1_0_3"/>
<comment type="pathway">
    <text evidence="2 13">tRNA modification; tRNA-queuosine biosynthesis.</text>
</comment>
<evidence type="ECO:0000256" key="7">
    <source>
        <dbReference type="ARBA" id="ARBA00022785"/>
    </source>
</evidence>
<evidence type="ECO:0000256" key="1">
    <source>
        <dbReference type="ARBA" id="ARBA00004496"/>
    </source>
</evidence>
<comment type="similarity">
    <text evidence="9 13">Belongs to the QueA family.</text>
</comment>
<evidence type="ECO:0000313" key="14">
    <source>
        <dbReference type="EMBL" id="AFZ12503.1"/>
    </source>
</evidence>
<keyword evidence="15" id="KW-1185">Reference proteome</keyword>
<dbReference type="EMBL" id="CP003620">
    <property type="protein sequence ID" value="AFZ12503.1"/>
    <property type="molecule type" value="Genomic_DNA"/>
</dbReference>
<dbReference type="GO" id="GO:0008616">
    <property type="term" value="P:tRNA queuosine(34) biosynthetic process"/>
    <property type="evidence" value="ECO:0007669"/>
    <property type="project" value="UniProtKB-UniRule"/>
</dbReference>
<dbReference type="PANTHER" id="PTHR30307:SF0">
    <property type="entry name" value="S-ADENOSYLMETHIONINE:TRNA RIBOSYLTRANSFERASE-ISOMERASE"/>
    <property type="match status" value="1"/>
</dbReference>
<dbReference type="EC" id="2.4.99.17" evidence="10 13"/>